<proteinExistence type="predicted"/>
<gene>
    <name evidence="1" type="ORF">CITCOLO1_LOCUS5422</name>
</gene>
<evidence type="ECO:0000313" key="2">
    <source>
        <dbReference type="Proteomes" id="UP001642487"/>
    </source>
</evidence>
<organism evidence="1 2">
    <name type="scientific">Citrullus colocynthis</name>
    <name type="common">colocynth</name>
    <dbReference type="NCBI Taxonomy" id="252529"/>
    <lineage>
        <taxon>Eukaryota</taxon>
        <taxon>Viridiplantae</taxon>
        <taxon>Streptophyta</taxon>
        <taxon>Embryophyta</taxon>
        <taxon>Tracheophyta</taxon>
        <taxon>Spermatophyta</taxon>
        <taxon>Magnoliopsida</taxon>
        <taxon>eudicotyledons</taxon>
        <taxon>Gunneridae</taxon>
        <taxon>Pentapetalae</taxon>
        <taxon>rosids</taxon>
        <taxon>fabids</taxon>
        <taxon>Cucurbitales</taxon>
        <taxon>Cucurbitaceae</taxon>
        <taxon>Benincaseae</taxon>
        <taxon>Citrullus</taxon>
    </lineage>
</organism>
<sequence length="52" mass="5898">MTEKKLEELEHLVPQNVPSSGTGLKVFAKAFLMALVEIILLDSSFPMKHWSR</sequence>
<evidence type="ECO:0000313" key="1">
    <source>
        <dbReference type="EMBL" id="CAK9313694.1"/>
    </source>
</evidence>
<accession>A0ABP0XZU8</accession>
<name>A0ABP0XZU8_9ROSI</name>
<dbReference type="EMBL" id="OZ021745">
    <property type="protein sequence ID" value="CAK9313694.1"/>
    <property type="molecule type" value="Genomic_DNA"/>
</dbReference>
<dbReference type="Proteomes" id="UP001642487">
    <property type="component" value="Chromosome 11"/>
</dbReference>
<protein>
    <submittedName>
        <fullName evidence="1">Uncharacterized protein</fullName>
    </submittedName>
</protein>
<keyword evidence="2" id="KW-1185">Reference proteome</keyword>
<reference evidence="1 2" key="1">
    <citation type="submission" date="2024-03" db="EMBL/GenBank/DDBJ databases">
        <authorList>
            <person name="Gkanogiannis A."/>
            <person name="Becerra Lopez-Lavalle L."/>
        </authorList>
    </citation>
    <scope>NUCLEOTIDE SEQUENCE [LARGE SCALE GENOMIC DNA]</scope>
</reference>